<keyword evidence="4 8" id="KW-0479">Metal-binding</keyword>
<keyword evidence="5 9" id="KW-0732">Signal</keyword>
<protein>
    <submittedName>
        <fullName evidence="11">Quinoprotein glucose dehydrogenase</fullName>
    </submittedName>
</protein>
<keyword evidence="6" id="KW-0560">Oxidoreductase</keyword>
<evidence type="ECO:0000256" key="7">
    <source>
        <dbReference type="ARBA" id="ARBA00023004"/>
    </source>
</evidence>
<dbReference type="Proteomes" id="UP000192678">
    <property type="component" value="Unassembled WGS sequence"/>
</dbReference>
<sequence>MKNFKYGLPVIVLFCFAAGVADVQDKGNWGFTGGTEGQTKYAALEQINKNNVSKLEVAWTYHTGNKAGNVQGNPLVVGGKMYITTPAQELVALNAGTGKEIWKYNPARKNEGFGGVNRGIAYWEKGNKTLIFYTSGPYLNAVNVATGQAEEEFGDHGRINLNDGLSKPADKMGISAPASPVIFGDLVIVGTMSWSSPANVSAFNAKTGKREWIFNCIPQPGEEGYDSWGDKDFWKKGGGVNVWGGLCVDSKNKMVFFATGQPKDDFYRPDNAGKHLYGNCIVALNAVTGEKKWHYQTIHHDLWDLDMPCAPILVELKRNGKRVSGVAQLTKTGNTFLFNRITGELLSQVEERPVPKSQLAGEIAYPTQPFVLWPEPFSKQELTEKDLTRLNPEAYQFALQRFKTADVGWFLPPTEKGVLFYGIHGGAEWGGGSYDPESNTLFVNANELAWDITMKDWNRSANTTALTQELPGKKYFLTAGCTGCHGANKEGMGAIPALKDLEKKYELKDIVSIIRKGKNAMPAFTQIPEDEVQLIAQYLLGISGKGKDQPVAKKPVFGAIAYTKFLDPQGYPATAPPWGTMNALDLTTGKIKWKVPLGEYEELTKKGIPQTGTENFGGSIVTRGGLVFIGATRDEKFRAFDKDSGKLLWEIKLPFGGYSIPSTYLVNGKQFVVIAAAGGGKLGTTQGDAYVAFALPDCKSK</sequence>
<feature type="chain" id="PRO_5012664416" evidence="9">
    <location>
        <begin position="24"/>
        <end position="701"/>
    </location>
</feature>
<evidence type="ECO:0000256" key="5">
    <source>
        <dbReference type="ARBA" id="ARBA00022729"/>
    </source>
</evidence>
<dbReference type="Pfam" id="PF01011">
    <property type="entry name" value="PQQ"/>
    <property type="match status" value="2"/>
</dbReference>
<dbReference type="EMBL" id="FWYB01000019">
    <property type="protein sequence ID" value="SMD16195.1"/>
    <property type="molecule type" value="Genomic_DNA"/>
</dbReference>
<evidence type="ECO:0000259" key="10">
    <source>
        <dbReference type="PROSITE" id="PS51007"/>
    </source>
</evidence>
<dbReference type="PANTHER" id="PTHR32303">
    <property type="entry name" value="QUINOPROTEIN ALCOHOL DEHYDROGENASE (CYTOCHROME C)"/>
    <property type="match status" value="1"/>
</dbReference>
<evidence type="ECO:0000313" key="11">
    <source>
        <dbReference type="EMBL" id="SMD16195.1"/>
    </source>
</evidence>
<dbReference type="GO" id="GO:0016614">
    <property type="term" value="F:oxidoreductase activity, acting on CH-OH group of donors"/>
    <property type="evidence" value="ECO:0007669"/>
    <property type="project" value="InterPro"/>
</dbReference>
<dbReference type="Gene3D" id="2.140.10.10">
    <property type="entry name" value="Quinoprotein alcohol dehydrogenase-like superfamily"/>
    <property type="match status" value="2"/>
</dbReference>
<dbReference type="SMART" id="SM00564">
    <property type="entry name" value="PQQ"/>
    <property type="match status" value="5"/>
</dbReference>
<gene>
    <name evidence="11" type="ORF">SAMN04488101_11948</name>
</gene>
<keyword evidence="3 8" id="KW-0349">Heme</keyword>
<evidence type="ECO:0000256" key="3">
    <source>
        <dbReference type="ARBA" id="ARBA00022617"/>
    </source>
</evidence>
<dbReference type="CDD" id="cd10280">
    <property type="entry name" value="PQQ_mGDH"/>
    <property type="match status" value="1"/>
</dbReference>
<dbReference type="Pfam" id="PF13442">
    <property type="entry name" value="Cytochrome_CBB3"/>
    <property type="match status" value="1"/>
</dbReference>
<dbReference type="InterPro" id="IPR011047">
    <property type="entry name" value="Quinoprotein_ADH-like_sf"/>
</dbReference>
<evidence type="ECO:0000256" key="6">
    <source>
        <dbReference type="ARBA" id="ARBA00023002"/>
    </source>
</evidence>
<evidence type="ECO:0000256" key="2">
    <source>
        <dbReference type="ARBA" id="ARBA00008156"/>
    </source>
</evidence>
<dbReference type="SUPFAM" id="SSF50998">
    <property type="entry name" value="Quinoprotein alcohol dehydrogenase-like"/>
    <property type="match status" value="1"/>
</dbReference>
<feature type="signal peptide" evidence="9">
    <location>
        <begin position="1"/>
        <end position="23"/>
    </location>
</feature>
<dbReference type="InterPro" id="IPR017511">
    <property type="entry name" value="PQQ_mDH"/>
</dbReference>
<evidence type="ECO:0000256" key="8">
    <source>
        <dbReference type="PROSITE-ProRule" id="PRU00433"/>
    </source>
</evidence>
<dbReference type="GO" id="GO:0009055">
    <property type="term" value="F:electron transfer activity"/>
    <property type="evidence" value="ECO:0007669"/>
    <property type="project" value="InterPro"/>
</dbReference>
<accession>A0A1W2F2N4</accession>
<reference evidence="11 12" key="1">
    <citation type="submission" date="2017-04" db="EMBL/GenBank/DDBJ databases">
        <authorList>
            <person name="Afonso C.L."/>
            <person name="Miller P.J."/>
            <person name="Scott M.A."/>
            <person name="Spackman E."/>
            <person name="Goraichik I."/>
            <person name="Dimitrov K.M."/>
            <person name="Suarez D.L."/>
            <person name="Swayne D.E."/>
        </authorList>
    </citation>
    <scope>NUCLEOTIDE SEQUENCE [LARGE SCALE GENOMIC DNA]</scope>
    <source>
        <strain evidence="11 12">DSM 19625</strain>
    </source>
</reference>
<evidence type="ECO:0000313" key="12">
    <source>
        <dbReference type="Proteomes" id="UP000192678"/>
    </source>
</evidence>
<dbReference type="GO" id="GO:0016020">
    <property type="term" value="C:membrane"/>
    <property type="evidence" value="ECO:0007669"/>
    <property type="project" value="InterPro"/>
</dbReference>
<dbReference type="InterPro" id="IPR036909">
    <property type="entry name" value="Cyt_c-like_dom_sf"/>
</dbReference>
<dbReference type="AlphaFoldDB" id="A0A1W2F2N4"/>
<dbReference type="InterPro" id="IPR018391">
    <property type="entry name" value="PQQ_b-propeller_rpt"/>
</dbReference>
<feature type="domain" description="Cytochrome c" evidence="10">
    <location>
        <begin position="467"/>
        <end position="543"/>
    </location>
</feature>
<evidence type="ECO:0000256" key="1">
    <source>
        <dbReference type="ARBA" id="ARBA00001931"/>
    </source>
</evidence>
<dbReference type="SUPFAM" id="SSF46626">
    <property type="entry name" value="Cytochrome c"/>
    <property type="match status" value="1"/>
</dbReference>
<dbReference type="InterPro" id="IPR009056">
    <property type="entry name" value="Cyt_c-like_dom"/>
</dbReference>
<dbReference type="GO" id="GO:0020037">
    <property type="term" value="F:heme binding"/>
    <property type="evidence" value="ECO:0007669"/>
    <property type="project" value="InterPro"/>
</dbReference>
<name>A0A1W2F2N4_9SPHI</name>
<dbReference type="OrthoDB" id="9794322at2"/>
<dbReference type="STRING" id="475255.SAMN04488101_11948"/>
<comment type="cofactor">
    <cofactor evidence="1">
        <name>pyrroloquinoline quinone</name>
        <dbReference type="ChEBI" id="CHEBI:58442"/>
    </cofactor>
</comment>
<keyword evidence="12" id="KW-1185">Reference proteome</keyword>
<dbReference type="Gene3D" id="1.10.760.10">
    <property type="entry name" value="Cytochrome c-like domain"/>
    <property type="match status" value="1"/>
</dbReference>
<comment type="similarity">
    <text evidence="2">Belongs to the bacterial PQQ dehydrogenase family.</text>
</comment>
<organism evidence="11 12">
    <name type="scientific">Pedobacter nyackensis</name>
    <dbReference type="NCBI Taxonomy" id="475255"/>
    <lineage>
        <taxon>Bacteria</taxon>
        <taxon>Pseudomonadati</taxon>
        <taxon>Bacteroidota</taxon>
        <taxon>Sphingobacteriia</taxon>
        <taxon>Sphingobacteriales</taxon>
        <taxon>Sphingobacteriaceae</taxon>
        <taxon>Pedobacter</taxon>
    </lineage>
</organism>
<dbReference type="PANTHER" id="PTHR32303:SF4">
    <property type="entry name" value="QUINOPROTEIN GLUCOSE DEHYDROGENASE"/>
    <property type="match status" value="1"/>
</dbReference>
<keyword evidence="7 8" id="KW-0408">Iron</keyword>
<proteinExistence type="inferred from homology"/>
<evidence type="ECO:0000256" key="4">
    <source>
        <dbReference type="ARBA" id="ARBA00022723"/>
    </source>
</evidence>
<dbReference type="PROSITE" id="PS51007">
    <property type="entry name" value="CYTC"/>
    <property type="match status" value="1"/>
</dbReference>
<dbReference type="GO" id="GO:0046872">
    <property type="term" value="F:metal ion binding"/>
    <property type="evidence" value="ECO:0007669"/>
    <property type="project" value="UniProtKB-KW"/>
</dbReference>
<evidence type="ECO:0000256" key="9">
    <source>
        <dbReference type="SAM" id="SignalP"/>
    </source>
</evidence>
<dbReference type="RefSeq" id="WP_084291927.1">
    <property type="nucleotide sequence ID" value="NZ_FWYB01000019.1"/>
</dbReference>
<dbReference type="GO" id="GO:0048038">
    <property type="term" value="F:quinone binding"/>
    <property type="evidence" value="ECO:0007669"/>
    <property type="project" value="InterPro"/>
</dbReference>
<dbReference type="InterPro" id="IPR002372">
    <property type="entry name" value="PQQ_rpt_dom"/>
</dbReference>